<dbReference type="PANTHER" id="PTHR46289">
    <property type="entry name" value="52 KDA REPRESSOR OF THE INHIBITOR OF THE PROTEIN KINASE-LIKE PROTEIN-RELATED"/>
    <property type="match status" value="1"/>
</dbReference>
<dbReference type="SUPFAM" id="SSF49785">
    <property type="entry name" value="Galactose-binding domain-like"/>
    <property type="match status" value="1"/>
</dbReference>
<dbReference type="GO" id="GO:0046872">
    <property type="term" value="F:metal ion binding"/>
    <property type="evidence" value="ECO:0007669"/>
    <property type="project" value="UniProtKB-KW"/>
</dbReference>
<dbReference type="InterPro" id="IPR052958">
    <property type="entry name" value="IFN-induced_PKR_regulator"/>
</dbReference>
<dbReference type="SMART" id="SM00607">
    <property type="entry name" value="FTP"/>
    <property type="match status" value="1"/>
</dbReference>
<evidence type="ECO:0000259" key="4">
    <source>
        <dbReference type="SMART" id="SM00607"/>
    </source>
</evidence>
<dbReference type="Gene3D" id="2.60.120.260">
    <property type="entry name" value="Galactose-binding domain-like"/>
    <property type="match status" value="1"/>
</dbReference>
<sequence>MRAQGYDGAANMSGIHKGVQARIKEIVPTANYVHCKAHVLNLAIVHASQDPSVRTMMATIQEIAFSFHYFAKKLGKLQDELEQNQNVKDKLDGKTKIQTLCKKTCWFSRASALSTFKAAFPVIVSSLEYLQSKGDGKSGVQLSAILRFDFILPLVIVNHILEAIVPLTSMLQGVSCDLVEAVNKCQTLIRVFENERNDIAVFNCLYDEAVELAEHFGIIPSKPRTTGRQRNRANPAVVGIQDYRRVTLYIQFLDHLLNELRDRLVNSEERFLAQMLLPNNLKSLNRDHQIRIFRAYESDLQSEDQFLLEIKRWVARWDIYPSKKPDQLYPLPLDMCLEDVSYKKMTGQSSSHNYRKYPPRNGVDGDLSTMFHTRFEKNPYWWVDLGSSFSVHHVEIWNRNGTSYGRRLRELDIMVGPTLSKMKSCAYHKGRVSPEKHLILKCSKTTKGRYVKLGLRVKEYFHLMEVKVFAYGKTCLNKT</sequence>
<dbReference type="EMBL" id="CACVKT020004323">
    <property type="protein sequence ID" value="CAC5389178.1"/>
    <property type="molecule type" value="Genomic_DNA"/>
</dbReference>
<evidence type="ECO:0000256" key="2">
    <source>
        <dbReference type="ARBA" id="ARBA00022837"/>
    </source>
</evidence>
<keyword evidence="2" id="KW-0106">Calcium</keyword>
<evidence type="ECO:0000313" key="5">
    <source>
        <dbReference type="EMBL" id="CAC5389178.1"/>
    </source>
</evidence>
<dbReference type="InterPro" id="IPR006585">
    <property type="entry name" value="FTP1"/>
</dbReference>
<evidence type="ECO:0000256" key="3">
    <source>
        <dbReference type="ARBA" id="ARBA00023157"/>
    </source>
</evidence>
<proteinExistence type="predicted"/>
<dbReference type="Pfam" id="PF22633">
    <property type="entry name" value="F5_F8_type_C_2"/>
    <property type="match status" value="1"/>
</dbReference>
<evidence type="ECO:0000256" key="1">
    <source>
        <dbReference type="ARBA" id="ARBA00022723"/>
    </source>
</evidence>
<keyword evidence="3" id="KW-1015">Disulfide bond</keyword>
<accession>A0A6J8BYM8</accession>
<keyword evidence="6" id="KW-1185">Reference proteome</keyword>
<organism evidence="5 6">
    <name type="scientific">Mytilus coruscus</name>
    <name type="common">Sea mussel</name>
    <dbReference type="NCBI Taxonomy" id="42192"/>
    <lineage>
        <taxon>Eukaryota</taxon>
        <taxon>Metazoa</taxon>
        <taxon>Spiralia</taxon>
        <taxon>Lophotrochozoa</taxon>
        <taxon>Mollusca</taxon>
        <taxon>Bivalvia</taxon>
        <taxon>Autobranchia</taxon>
        <taxon>Pteriomorphia</taxon>
        <taxon>Mytilida</taxon>
        <taxon>Mytiloidea</taxon>
        <taxon>Mytilidae</taxon>
        <taxon>Mytilinae</taxon>
        <taxon>Mytilus</taxon>
    </lineage>
</organism>
<gene>
    <name evidence="5" type="ORF">MCOR_24377</name>
</gene>
<dbReference type="OrthoDB" id="10037933at2759"/>
<dbReference type="Proteomes" id="UP000507470">
    <property type="component" value="Unassembled WGS sequence"/>
</dbReference>
<dbReference type="PANTHER" id="PTHR46289:SF17">
    <property type="entry name" value="HAT C-TERMINAL DIMERISATION DOMAIN-CONTAINING PROTEIN"/>
    <property type="match status" value="1"/>
</dbReference>
<keyword evidence="1" id="KW-0479">Metal-binding</keyword>
<dbReference type="AlphaFoldDB" id="A0A6J8BYM8"/>
<evidence type="ECO:0000313" key="6">
    <source>
        <dbReference type="Proteomes" id="UP000507470"/>
    </source>
</evidence>
<protein>
    <recommendedName>
        <fullName evidence="4">Fucolectin tachylectin-4 pentraxin-1 domain-containing protein</fullName>
    </recommendedName>
</protein>
<name>A0A6J8BYM8_MYTCO</name>
<feature type="domain" description="Fucolectin tachylectin-4 pentraxin-1" evidence="4">
    <location>
        <begin position="337"/>
        <end position="477"/>
    </location>
</feature>
<reference evidence="5 6" key="1">
    <citation type="submission" date="2020-06" db="EMBL/GenBank/DDBJ databases">
        <authorList>
            <person name="Li R."/>
            <person name="Bekaert M."/>
        </authorList>
    </citation>
    <scope>NUCLEOTIDE SEQUENCE [LARGE SCALE GENOMIC DNA]</scope>
    <source>
        <strain evidence="6">wild</strain>
    </source>
</reference>
<dbReference type="InterPro" id="IPR008979">
    <property type="entry name" value="Galactose-bd-like_sf"/>
</dbReference>